<feature type="signal peptide" evidence="1">
    <location>
        <begin position="1"/>
        <end position="29"/>
    </location>
</feature>
<proteinExistence type="predicted"/>
<sequence>MFQITHWSTLRTRLLFLWSILLLIEDLLAIRGMQNLETPACNFSEFLQPHSPGGGEWTYEYDGYIHVAKVNGGVYTMCSNSPKRSYQEDDKICHKQKQTCYKQYGPDLYVVELGPSSRPSYQCFRFYRRGQAVVQLALSDRLYDPRGICNLTLRFDHAPWISVKLYKTAIAPCPFNGGFNFQDIVEFSRDHTPNSLCSSSERAPLRLESDCVQSEGFKMTFSDDECIPTGSHFGKTQRLLCMASWMQDGNGFAMLRKENERAFYCSRIIFSANNEVKEMIIYLSWMCYRDTDFNSHNLRLSIHTNYVRFRSPVKTIISLPCRANEQTCRYSPVCKNGQCTRTCSQCLNSTGVPTEMDPDVVGSWLIGGPHGTSTMEVRGYILHSSGH</sequence>
<keyword evidence="3" id="KW-1185">Reference proteome</keyword>
<dbReference type="AlphaFoldDB" id="A0AAE1D3L6"/>
<dbReference type="Proteomes" id="UP001283361">
    <property type="component" value="Unassembled WGS sequence"/>
</dbReference>
<evidence type="ECO:0000256" key="1">
    <source>
        <dbReference type="SAM" id="SignalP"/>
    </source>
</evidence>
<evidence type="ECO:0000313" key="3">
    <source>
        <dbReference type="Proteomes" id="UP001283361"/>
    </source>
</evidence>
<gene>
    <name evidence="2" type="ORF">RRG08_017308</name>
</gene>
<reference evidence="2" key="1">
    <citation type="journal article" date="2023" name="G3 (Bethesda)">
        <title>A reference genome for the long-term kleptoplast-retaining sea slug Elysia crispata morphotype clarki.</title>
        <authorList>
            <person name="Eastman K.E."/>
            <person name="Pendleton A.L."/>
            <person name="Shaikh M.A."/>
            <person name="Suttiyut T."/>
            <person name="Ogas R."/>
            <person name="Tomko P."/>
            <person name="Gavelis G."/>
            <person name="Widhalm J.R."/>
            <person name="Wisecaver J.H."/>
        </authorList>
    </citation>
    <scope>NUCLEOTIDE SEQUENCE</scope>
    <source>
        <strain evidence="2">ECLA1</strain>
    </source>
</reference>
<evidence type="ECO:0000313" key="2">
    <source>
        <dbReference type="EMBL" id="KAK3756091.1"/>
    </source>
</evidence>
<name>A0AAE1D3L6_9GAST</name>
<dbReference type="EMBL" id="JAWDGP010005558">
    <property type="protein sequence ID" value="KAK3756091.1"/>
    <property type="molecule type" value="Genomic_DNA"/>
</dbReference>
<feature type="chain" id="PRO_5041994783" evidence="1">
    <location>
        <begin position="30"/>
        <end position="387"/>
    </location>
</feature>
<protein>
    <submittedName>
        <fullName evidence="2">Uncharacterized protein</fullName>
    </submittedName>
</protein>
<accession>A0AAE1D3L6</accession>
<comment type="caution">
    <text evidence="2">The sequence shown here is derived from an EMBL/GenBank/DDBJ whole genome shotgun (WGS) entry which is preliminary data.</text>
</comment>
<organism evidence="2 3">
    <name type="scientific">Elysia crispata</name>
    <name type="common">lettuce slug</name>
    <dbReference type="NCBI Taxonomy" id="231223"/>
    <lineage>
        <taxon>Eukaryota</taxon>
        <taxon>Metazoa</taxon>
        <taxon>Spiralia</taxon>
        <taxon>Lophotrochozoa</taxon>
        <taxon>Mollusca</taxon>
        <taxon>Gastropoda</taxon>
        <taxon>Heterobranchia</taxon>
        <taxon>Euthyneura</taxon>
        <taxon>Panpulmonata</taxon>
        <taxon>Sacoglossa</taxon>
        <taxon>Placobranchoidea</taxon>
        <taxon>Plakobranchidae</taxon>
        <taxon>Elysia</taxon>
    </lineage>
</organism>
<keyword evidence="1" id="KW-0732">Signal</keyword>